<dbReference type="EMBL" id="GBRH01245325">
    <property type="protein sequence ID" value="JAD52570.1"/>
    <property type="molecule type" value="Transcribed_RNA"/>
</dbReference>
<organism evidence="1">
    <name type="scientific">Arundo donax</name>
    <name type="common">Giant reed</name>
    <name type="synonym">Donax arundinaceus</name>
    <dbReference type="NCBI Taxonomy" id="35708"/>
    <lineage>
        <taxon>Eukaryota</taxon>
        <taxon>Viridiplantae</taxon>
        <taxon>Streptophyta</taxon>
        <taxon>Embryophyta</taxon>
        <taxon>Tracheophyta</taxon>
        <taxon>Spermatophyta</taxon>
        <taxon>Magnoliopsida</taxon>
        <taxon>Liliopsida</taxon>
        <taxon>Poales</taxon>
        <taxon>Poaceae</taxon>
        <taxon>PACMAD clade</taxon>
        <taxon>Arundinoideae</taxon>
        <taxon>Arundineae</taxon>
        <taxon>Arundo</taxon>
    </lineage>
</organism>
<protein>
    <submittedName>
        <fullName evidence="1">Uncharacterized protein</fullName>
    </submittedName>
</protein>
<name>A0A0A9AUK3_ARUDO</name>
<reference evidence="1" key="1">
    <citation type="submission" date="2014-09" db="EMBL/GenBank/DDBJ databases">
        <authorList>
            <person name="Magalhaes I.L.F."/>
            <person name="Oliveira U."/>
            <person name="Santos F.R."/>
            <person name="Vidigal T.H.D.A."/>
            <person name="Brescovit A.D."/>
            <person name="Santos A.J."/>
        </authorList>
    </citation>
    <scope>NUCLEOTIDE SEQUENCE</scope>
    <source>
        <tissue evidence="1">Shoot tissue taken approximately 20 cm above the soil surface</tissue>
    </source>
</reference>
<sequence length="80" mass="9091">MTLVPRASSLRFLPIVGASCLQNYYFHPRHFPRKIMTSRTGLQRKSVPYPATLTASLANPTLVAAEYNCLLYRREAMNFA</sequence>
<accession>A0A0A9AUK3</accession>
<evidence type="ECO:0000313" key="1">
    <source>
        <dbReference type="EMBL" id="JAD52570.1"/>
    </source>
</evidence>
<dbReference type="AlphaFoldDB" id="A0A0A9AUK3"/>
<reference evidence="1" key="2">
    <citation type="journal article" date="2015" name="Data Brief">
        <title>Shoot transcriptome of the giant reed, Arundo donax.</title>
        <authorList>
            <person name="Barrero R.A."/>
            <person name="Guerrero F.D."/>
            <person name="Moolhuijzen P."/>
            <person name="Goolsby J.A."/>
            <person name="Tidwell J."/>
            <person name="Bellgard S.E."/>
            <person name="Bellgard M.I."/>
        </authorList>
    </citation>
    <scope>NUCLEOTIDE SEQUENCE</scope>
    <source>
        <tissue evidence="1">Shoot tissue taken approximately 20 cm above the soil surface</tissue>
    </source>
</reference>
<proteinExistence type="predicted"/>